<reference evidence="1 3" key="1">
    <citation type="journal article" date="2012" name="Nature">
        <title>Algal genomes reveal evolutionary mosaicism and the fate of nucleomorphs.</title>
        <authorList>
            <consortium name="DOE Joint Genome Institute"/>
            <person name="Curtis B.A."/>
            <person name="Tanifuji G."/>
            <person name="Burki F."/>
            <person name="Gruber A."/>
            <person name="Irimia M."/>
            <person name="Maruyama S."/>
            <person name="Arias M.C."/>
            <person name="Ball S.G."/>
            <person name="Gile G.H."/>
            <person name="Hirakawa Y."/>
            <person name="Hopkins J.F."/>
            <person name="Kuo A."/>
            <person name="Rensing S.A."/>
            <person name="Schmutz J."/>
            <person name="Symeonidi A."/>
            <person name="Elias M."/>
            <person name="Eveleigh R.J."/>
            <person name="Herman E.K."/>
            <person name="Klute M.J."/>
            <person name="Nakayama T."/>
            <person name="Obornik M."/>
            <person name="Reyes-Prieto A."/>
            <person name="Armbrust E.V."/>
            <person name="Aves S.J."/>
            <person name="Beiko R.G."/>
            <person name="Coutinho P."/>
            <person name="Dacks J.B."/>
            <person name="Durnford D.G."/>
            <person name="Fast N.M."/>
            <person name="Green B.R."/>
            <person name="Grisdale C.J."/>
            <person name="Hempel F."/>
            <person name="Henrissat B."/>
            <person name="Hoppner M.P."/>
            <person name="Ishida K."/>
            <person name="Kim E."/>
            <person name="Koreny L."/>
            <person name="Kroth P.G."/>
            <person name="Liu Y."/>
            <person name="Malik S.B."/>
            <person name="Maier U.G."/>
            <person name="McRose D."/>
            <person name="Mock T."/>
            <person name="Neilson J.A."/>
            <person name="Onodera N.T."/>
            <person name="Poole A.M."/>
            <person name="Pritham E.J."/>
            <person name="Richards T.A."/>
            <person name="Rocap G."/>
            <person name="Roy S.W."/>
            <person name="Sarai C."/>
            <person name="Schaack S."/>
            <person name="Shirato S."/>
            <person name="Slamovits C.H."/>
            <person name="Spencer D.F."/>
            <person name="Suzuki S."/>
            <person name="Worden A.Z."/>
            <person name="Zauner S."/>
            <person name="Barry K."/>
            <person name="Bell C."/>
            <person name="Bharti A.K."/>
            <person name="Crow J.A."/>
            <person name="Grimwood J."/>
            <person name="Kramer R."/>
            <person name="Lindquist E."/>
            <person name="Lucas S."/>
            <person name="Salamov A."/>
            <person name="McFadden G.I."/>
            <person name="Lane C.E."/>
            <person name="Keeling P.J."/>
            <person name="Gray M.W."/>
            <person name="Grigoriev I.V."/>
            <person name="Archibald J.M."/>
        </authorList>
    </citation>
    <scope>NUCLEOTIDE SEQUENCE</scope>
    <source>
        <strain evidence="1 3">CCMP2712</strain>
    </source>
</reference>
<sequence length="170" mass="18654">MRSSLLLPHCGPLLYSVSLLLHESMPLPSNLHGIAPEPDPEQDLSDALSWQQVLFPAGRPMTSSSSYSTATLSDADESEIKASAAAQRSLDETMHIRTAGEGSVSCVCFGDERRYEGGEEIAIGTFKKWISLPRQVVLEARRLSLAIRDKGKAGMLLRSLEDAVRKRMQK</sequence>
<proteinExistence type="predicted"/>
<gene>
    <name evidence="1" type="ORF">GUITHDRAFT_147293</name>
</gene>
<evidence type="ECO:0000313" key="1">
    <source>
        <dbReference type="EMBL" id="EKX34307.1"/>
    </source>
</evidence>
<dbReference type="KEGG" id="gtt:GUITHDRAFT_147293"/>
<organism evidence="1">
    <name type="scientific">Guillardia theta (strain CCMP2712)</name>
    <name type="common">Cryptophyte</name>
    <dbReference type="NCBI Taxonomy" id="905079"/>
    <lineage>
        <taxon>Eukaryota</taxon>
        <taxon>Cryptophyceae</taxon>
        <taxon>Pyrenomonadales</taxon>
        <taxon>Geminigeraceae</taxon>
        <taxon>Guillardia</taxon>
    </lineage>
</organism>
<reference evidence="2" key="3">
    <citation type="submission" date="2015-06" db="UniProtKB">
        <authorList>
            <consortium name="EnsemblProtists"/>
        </authorList>
    </citation>
    <scope>IDENTIFICATION</scope>
</reference>
<evidence type="ECO:0000313" key="3">
    <source>
        <dbReference type="Proteomes" id="UP000011087"/>
    </source>
</evidence>
<dbReference type="EMBL" id="JH993112">
    <property type="protein sequence ID" value="EKX34307.1"/>
    <property type="molecule type" value="Genomic_DNA"/>
</dbReference>
<evidence type="ECO:0000313" key="2">
    <source>
        <dbReference type="EnsemblProtists" id="EKX34307"/>
    </source>
</evidence>
<dbReference type="AlphaFoldDB" id="L1IE05"/>
<dbReference type="GeneID" id="17291054"/>
<name>L1IE05_GUITC</name>
<keyword evidence="3" id="KW-1185">Reference proteome</keyword>
<dbReference type="HOGENOM" id="CLU_140683_0_0_1"/>
<dbReference type="PaxDb" id="55529-EKX34307"/>
<protein>
    <submittedName>
        <fullName evidence="1 2">Uncharacterized protein</fullName>
    </submittedName>
</protein>
<dbReference type="Proteomes" id="UP000011087">
    <property type="component" value="Unassembled WGS sequence"/>
</dbReference>
<dbReference type="EnsemblProtists" id="EKX34307">
    <property type="protein sequence ID" value="EKX34307"/>
    <property type="gene ID" value="GUITHDRAFT_147293"/>
</dbReference>
<accession>L1IE05</accession>
<reference evidence="3" key="2">
    <citation type="submission" date="2012-11" db="EMBL/GenBank/DDBJ databases">
        <authorList>
            <person name="Kuo A."/>
            <person name="Curtis B.A."/>
            <person name="Tanifuji G."/>
            <person name="Burki F."/>
            <person name="Gruber A."/>
            <person name="Irimia M."/>
            <person name="Maruyama S."/>
            <person name="Arias M.C."/>
            <person name="Ball S.G."/>
            <person name="Gile G.H."/>
            <person name="Hirakawa Y."/>
            <person name="Hopkins J.F."/>
            <person name="Rensing S.A."/>
            <person name="Schmutz J."/>
            <person name="Symeonidi A."/>
            <person name="Elias M."/>
            <person name="Eveleigh R.J."/>
            <person name="Herman E.K."/>
            <person name="Klute M.J."/>
            <person name="Nakayama T."/>
            <person name="Obornik M."/>
            <person name="Reyes-Prieto A."/>
            <person name="Armbrust E.V."/>
            <person name="Aves S.J."/>
            <person name="Beiko R.G."/>
            <person name="Coutinho P."/>
            <person name="Dacks J.B."/>
            <person name="Durnford D.G."/>
            <person name="Fast N.M."/>
            <person name="Green B.R."/>
            <person name="Grisdale C."/>
            <person name="Hempe F."/>
            <person name="Henrissat B."/>
            <person name="Hoppner M.P."/>
            <person name="Ishida K.-I."/>
            <person name="Kim E."/>
            <person name="Koreny L."/>
            <person name="Kroth P.G."/>
            <person name="Liu Y."/>
            <person name="Malik S.-B."/>
            <person name="Maier U.G."/>
            <person name="McRose D."/>
            <person name="Mock T."/>
            <person name="Neilson J.A."/>
            <person name="Onodera N.T."/>
            <person name="Poole A.M."/>
            <person name="Pritham E.J."/>
            <person name="Richards T.A."/>
            <person name="Rocap G."/>
            <person name="Roy S.W."/>
            <person name="Sarai C."/>
            <person name="Schaack S."/>
            <person name="Shirato S."/>
            <person name="Slamovits C.H."/>
            <person name="Spencer D.F."/>
            <person name="Suzuki S."/>
            <person name="Worden A.Z."/>
            <person name="Zauner S."/>
            <person name="Barry K."/>
            <person name="Bell C."/>
            <person name="Bharti A.K."/>
            <person name="Crow J.A."/>
            <person name="Grimwood J."/>
            <person name="Kramer R."/>
            <person name="Lindquist E."/>
            <person name="Lucas S."/>
            <person name="Salamov A."/>
            <person name="McFadden G.I."/>
            <person name="Lane C.E."/>
            <person name="Keeling P.J."/>
            <person name="Gray M.W."/>
            <person name="Grigoriev I.V."/>
            <person name="Archibald J.M."/>
        </authorList>
    </citation>
    <scope>NUCLEOTIDE SEQUENCE</scope>
    <source>
        <strain evidence="3">CCMP2712</strain>
    </source>
</reference>
<dbReference type="RefSeq" id="XP_005821287.1">
    <property type="nucleotide sequence ID" value="XM_005821230.1"/>
</dbReference>